<feature type="transmembrane region" description="Helical" evidence="6">
    <location>
        <begin position="20"/>
        <end position="38"/>
    </location>
</feature>
<gene>
    <name evidence="8" type="ORF">WJX75_008762</name>
</gene>
<evidence type="ECO:0000256" key="1">
    <source>
        <dbReference type="ARBA" id="ARBA00004141"/>
    </source>
</evidence>
<dbReference type="InterPro" id="IPR050186">
    <property type="entry name" value="TPT_transporter"/>
</dbReference>
<dbReference type="Proteomes" id="UP001491310">
    <property type="component" value="Unassembled WGS sequence"/>
</dbReference>
<dbReference type="PANTHER" id="PTHR11132">
    <property type="entry name" value="SOLUTE CARRIER FAMILY 35"/>
    <property type="match status" value="1"/>
</dbReference>
<feature type="transmembrane region" description="Helical" evidence="6">
    <location>
        <begin position="229"/>
        <end position="251"/>
    </location>
</feature>
<keyword evidence="9" id="KW-1185">Reference proteome</keyword>
<keyword evidence="2 6" id="KW-0812">Transmembrane</keyword>
<feature type="transmembrane region" description="Helical" evidence="6">
    <location>
        <begin position="132"/>
        <end position="152"/>
    </location>
</feature>
<protein>
    <recommendedName>
        <fullName evidence="7">Sugar phosphate transporter domain-containing protein</fullName>
    </recommendedName>
</protein>
<evidence type="ECO:0000256" key="2">
    <source>
        <dbReference type="ARBA" id="ARBA00022692"/>
    </source>
</evidence>
<evidence type="ECO:0000313" key="8">
    <source>
        <dbReference type="EMBL" id="KAK9909870.1"/>
    </source>
</evidence>
<dbReference type="EMBL" id="JALJOT010000006">
    <property type="protein sequence ID" value="KAK9909870.1"/>
    <property type="molecule type" value="Genomic_DNA"/>
</dbReference>
<accession>A0ABR2YTE1</accession>
<evidence type="ECO:0000256" key="3">
    <source>
        <dbReference type="ARBA" id="ARBA00022989"/>
    </source>
</evidence>
<feature type="transmembrane region" description="Helical" evidence="6">
    <location>
        <begin position="50"/>
        <end position="76"/>
    </location>
</feature>
<evidence type="ECO:0000313" key="9">
    <source>
        <dbReference type="Proteomes" id="UP001491310"/>
    </source>
</evidence>
<dbReference type="Pfam" id="PF03151">
    <property type="entry name" value="TPT"/>
    <property type="match status" value="1"/>
</dbReference>
<feature type="transmembrane region" description="Helical" evidence="6">
    <location>
        <begin position="107"/>
        <end position="126"/>
    </location>
</feature>
<feature type="transmembrane region" description="Helical" evidence="6">
    <location>
        <begin position="201"/>
        <end position="222"/>
    </location>
</feature>
<evidence type="ECO:0000256" key="6">
    <source>
        <dbReference type="SAM" id="Phobius"/>
    </source>
</evidence>
<evidence type="ECO:0000256" key="5">
    <source>
        <dbReference type="SAM" id="MobiDB-lite"/>
    </source>
</evidence>
<comment type="caution">
    <text evidence="8">The sequence shown here is derived from an EMBL/GenBank/DDBJ whole genome shotgun (WGS) entry which is preliminary data.</text>
</comment>
<name>A0ABR2YTE1_9CHLO</name>
<feature type="region of interest" description="Disordered" evidence="5">
    <location>
        <begin position="285"/>
        <end position="304"/>
    </location>
</feature>
<evidence type="ECO:0000259" key="7">
    <source>
        <dbReference type="Pfam" id="PF03151"/>
    </source>
</evidence>
<keyword evidence="4 6" id="KW-0472">Membrane</keyword>
<feature type="transmembrane region" description="Helical" evidence="6">
    <location>
        <begin position="164"/>
        <end position="181"/>
    </location>
</feature>
<evidence type="ECO:0000256" key="4">
    <source>
        <dbReference type="ARBA" id="ARBA00023136"/>
    </source>
</evidence>
<feature type="domain" description="Sugar phosphate transporter" evidence="7">
    <location>
        <begin position="3"/>
        <end position="274"/>
    </location>
</feature>
<dbReference type="InterPro" id="IPR004853">
    <property type="entry name" value="Sugar_P_trans_dom"/>
</dbReference>
<organism evidence="8 9">
    <name type="scientific">Coccomyxa subellipsoidea</name>
    <dbReference type="NCBI Taxonomy" id="248742"/>
    <lineage>
        <taxon>Eukaryota</taxon>
        <taxon>Viridiplantae</taxon>
        <taxon>Chlorophyta</taxon>
        <taxon>core chlorophytes</taxon>
        <taxon>Trebouxiophyceae</taxon>
        <taxon>Trebouxiophyceae incertae sedis</taxon>
        <taxon>Coccomyxaceae</taxon>
        <taxon>Coccomyxa</taxon>
    </lineage>
</organism>
<feature type="transmembrane region" description="Helical" evidence="6">
    <location>
        <begin position="257"/>
        <end position="276"/>
    </location>
</feature>
<comment type="subcellular location">
    <subcellularLocation>
        <location evidence="1">Membrane</location>
        <topology evidence="1">Multi-pass membrane protein</topology>
    </subcellularLocation>
</comment>
<proteinExistence type="predicted"/>
<reference evidence="8 9" key="1">
    <citation type="journal article" date="2024" name="Nat. Commun.">
        <title>Phylogenomics reveals the evolutionary origins of lichenization in chlorophyte algae.</title>
        <authorList>
            <person name="Puginier C."/>
            <person name="Libourel C."/>
            <person name="Otte J."/>
            <person name="Skaloud P."/>
            <person name="Haon M."/>
            <person name="Grisel S."/>
            <person name="Petersen M."/>
            <person name="Berrin J.G."/>
            <person name="Delaux P.M."/>
            <person name="Dal Grande F."/>
            <person name="Keller J."/>
        </authorList>
    </citation>
    <scope>NUCLEOTIDE SEQUENCE [LARGE SCALE GENOMIC DNA]</scope>
    <source>
        <strain evidence="8 9">SAG 216-7</strain>
    </source>
</reference>
<keyword evidence="3 6" id="KW-1133">Transmembrane helix</keyword>
<sequence length="338" mass="37545">MTLFNKAVFSVYQFNYPNFVTTLQIIISIVYMLILENFKWLEIEPISMKTALTVLPLTVFWWLYVVSGVTALRYLTVPMFSVFRRSTTLLVVGGEWLLLSKTPTPRGLFSIVLMVTGAVIAGATDLTYSLPGYVYVAICAVSTAVYLLLIRLLKDKTGLSQSALLFYNNVLALPVMTSFMLTTTNELRDVALYPQIHDISFQIFLFLSASQAFLLNLCIFWCTTVNSPLATTVTGQMKDILTTGLGMFIFGDVRFEPRNVVGVVIGLFGGIFYSYFSYRDSQQRPKDTGYAQAPASPPPGEPSVTISVVKPATRSMEADTGLTVDRSRLRKSHMAAVT</sequence>